<feature type="transmembrane region" description="Helical" evidence="11">
    <location>
        <begin position="316"/>
        <end position="335"/>
    </location>
</feature>
<reference evidence="13 14" key="1">
    <citation type="submission" date="2020-08" db="EMBL/GenBank/DDBJ databases">
        <title>Genomic Encyclopedia of Type Strains, Phase IV (KMG-IV): sequencing the most valuable type-strain genomes for metagenomic binning, comparative biology and taxonomic classification.</title>
        <authorList>
            <person name="Goeker M."/>
        </authorList>
    </citation>
    <scope>NUCLEOTIDE SEQUENCE [LARGE SCALE GENOMIC DNA]</scope>
    <source>
        <strain evidence="13 14">DSM 21255</strain>
    </source>
</reference>
<keyword evidence="9 11" id="KW-0482">Metalloprotease</keyword>
<feature type="transmembrane region" description="Helical" evidence="11">
    <location>
        <begin position="95"/>
        <end position="117"/>
    </location>
</feature>
<keyword evidence="11" id="KW-0479">Metal-binding</keyword>
<feature type="domain" description="Peptidase M50" evidence="12">
    <location>
        <begin position="7"/>
        <end position="328"/>
    </location>
</feature>
<dbReference type="InterPro" id="IPR008915">
    <property type="entry name" value="Peptidase_M50"/>
</dbReference>
<dbReference type="GO" id="GO:0046872">
    <property type="term" value="F:metal ion binding"/>
    <property type="evidence" value="ECO:0007669"/>
    <property type="project" value="UniProtKB-KW"/>
</dbReference>
<keyword evidence="7 11" id="KW-0862">Zinc</keyword>
<sequence>MLTIIATIFVFGVIVLVHEWGHFITAKLTGMRVDEFAVGFGSKLWSKRVGETTYSLRSVPLGGFNRIAGMTEEQVEEDQVDPRRAFVYKPAWKRFIVIVAGAAMNFILAIILISGLFSAYGVSTPSDEPIVGEVLTQAPASSHQLVPGDRIVAIQGEPIRQWNEISPHMQKWGGQVVTLRVERNHEPLTLQVIPGSDNGRVVLGILPVIETRPVGLLESVQYGAERSWNLTAQMWKGIGQLITGKVSGSELAGPVGIAQMAGNIARTGFANLLMFTAVLSLNLGLLNLLPVPLLDGGHLLLIVVEGIIGKKLPPKYLYYIQMTGMLLLGALFIYATSNDILRFLK</sequence>
<dbReference type="GO" id="GO:0004222">
    <property type="term" value="F:metalloendopeptidase activity"/>
    <property type="evidence" value="ECO:0007669"/>
    <property type="project" value="InterPro"/>
</dbReference>
<keyword evidence="5 11" id="KW-0812">Transmembrane</keyword>
<dbReference type="CDD" id="cd06163">
    <property type="entry name" value="S2P-M50_PDZ_RseP-like"/>
    <property type="match status" value="1"/>
</dbReference>
<evidence type="ECO:0000313" key="14">
    <source>
        <dbReference type="Proteomes" id="UP000591941"/>
    </source>
</evidence>
<dbReference type="EMBL" id="JACHHI010000001">
    <property type="protein sequence ID" value="MBB6477103.1"/>
    <property type="molecule type" value="Genomic_DNA"/>
</dbReference>
<feature type="transmembrane region" description="Helical" evidence="11">
    <location>
        <begin position="269"/>
        <end position="289"/>
    </location>
</feature>
<evidence type="ECO:0000256" key="8">
    <source>
        <dbReference type="ARBA" id="ARBA00022989"/>
    </source>
</evidence>
<keyword evidence="10 11" id="KW-0472">Membrane</keyword>
<organism evidence="13 14">
    <name type="scientific">Negativicoccus succinicivorans</name>
    <dbReference type="NCBI Taxonomy" id="620903"/>
    <lineage>
        <taxon>Bacteria</taxon>
        <taxon>Bacillati</taxon>
        <taxon>Bacillota</taxon>
        <taxon>Negativicutes</taxon>
        <taxon>Veillonellales</taxon>
        <taxon>Veillonellaceae</taxon>
        <taxon>Negativicoccus</taxon>
    </lineage>
</organism>
<dbReference type="GO" id="GO:0006508">
    <property type="term" value="P:proteolysis"/>
    <property type="evidence" value="ECO:0007669"/>
    <property type="project" value="UniProtKB-KW"/>
</dbReference>
<evidence type="ECO:0000256" key="3">
    <source>
        <dbReference type="ARBA" id="ARBA00007931"/>
    </source>
</evidence>
<dbReference type="Proteomes" id="UP000591941">
    <property type="component" value="Unassembled WGS sequence"/>
</dbReference>
<evidence type="ECO:0000256" key="9">
    <source>
        <dbReference type="ARBA" id="ARBA00023049"/>
    </source>
</evidence>
<proteinExistence type="inferred from homology"/>
<dbReference type="InterPro" id="IPR036034">
    <property type="entry name" value="PDZ_sf"/>
</dbReference>
<comment type="cofactor">
    <cofactor evidence="1 11">
        <name>Zn(2+)</name>
        <dbReference type="ChEBI" id="CHEBI:29105"/>
    </cofactor>
</comment>
<dbReference type="Gene3D" id="2.30.42.10">
    <property type="match status" value="1"/>
</dbReference>
<dbReference type="GeneID" id="93485410"/>
<dbReference type="Pfam" id="PF02163">
    <property type="entry name" value="Peptidase_M50"/>
    <property type="match status" value="1"/>
</dbReference>
<dbReference type="OrthoDB" id="9782003at2"/>
<dbReference type="InterPro" id="IPR004387">
    <property type="entry name" value="Pept_M50_Zn"/>
</dbReference>
<evidence type="ECO:0000256" key="5">
    <source>
        <dbReference type="ARBA" id="ARBA00022692"/>
    </source>
</evidence>
<evidence type="ECO:0000256" key="2">
    <source>
        <dbReference type="ARBA" id="ARBA00004141"/>
    </source>
</evidence>
<protein>
    <recommendedName>
        <fullName evidence="11">Zinc metalloprotease</fullName>
        <ecNumber evidence="11">3.4.24.-</ecNumber>
    </recommendedName>
</protein>
<evidence type="ECO:0000256" key="4">
    <source>
        <dbReference type="ARBA" id="ARBA00022670"/>
    </source>
</evidence>
<evidence type="ECO:0000256" key="1">
    <source>
        <dbReference type="ARBA" id="ARBA00001947"/>
    </source>
</evidence>
<dbReference type="RefSeq" id="WP_034436453.1">
    <property type="nucleotide sequence ID" value="NZ_CABWNB010000001.1"/>
</dbReference>
<evidence type="ECO:0000256" key="7">
    <source>
        <dbReference type="ARBA" id="ARBA00022833"/>
    </source>
</evidence>
<gene>
    <name evidence="13" type="ORF">HNR45_000125</name>
</gene>
<keyword evidence="14" id="KW-1185">Reference proteome</keyword>
<keyword evidence="4 13" id="KW-0645">Protease</keyword>
<dbReference type="AlphaFoldDB" id="A0A841R044"/>
<comment type="caution">
    <text evidence="13">The sequence shown here is derived from an EMBL/GenBank/DDBJ whole genome shotgun (WGS) entry which is preliminary data.</text>
</comment>
<dbReference type="CDD" id="cd23081">
    <property type="entry name" value="cpPDZ_EcRseP-like"/>
    <property type="match status" value="1"/>
</dbReference>
<evidence type="ECO:0000256" key="10">
    <source>
        <dbReference type="ARBA" id="ARBA00023136"/>
    </source>
</evidence>
<dbReference type="PANTHER" id="PTHR42837:SF2">
    <property type="entry name" value="MEMBRANE METALLOPROTEASE ARASP2, CHLOROPLASTIC-RELATED"/>
    <property type="match status" value="1"/>
</dbReference>
<dbReference type="NCBIfam" id="TIGR00054">
    <property type="entry name" value="RIP metalloprotease RseP"/>
    <property type="match status" value="1"/>
</dbReference>
<evidence type="ECO:0000256" key="6">
    <source>
        <dbReference type="ARBA" id="ARBA00022801"/>
    </source>
</evidence>
<keyword evidence="6 11" id="KW-0378">Hydrolase</keyword>
<dbReference type="PANTHER" id="PTHR42837">
    <property type="entry name" value="REGULATOR OF SIGMA-E PROTEASE RSEP"/>
    <property type="match status" value="1"/>
</dbReference>
<accession>A0A841R044</accession>
<comment type="similarity">
    <text evidence="3 11">Belongs to the peptidase M50B family.</text>
</comment>
<dbReference type="EC" id="3.4.24.-" evidence="11"/>
<dbReference type="SUPFAM" id="SSF50156">
    <property type="entry name" value="PDZ domain-like"/>
    <property type="match status" value="1"/>
</dbReference>
<keyword evidence="8 11" id="KW-1133">Transmembrane helix</keyword>
<evidence type="ECO:0000256" key="11">
    <source>
        <dbReference type="RuleBase" id="RU362031"/>
    </source>
</evidence>
<evidence type="ECO:0000259" key="12">
    <source>
        <dbReference type="Pfam" id="PF02163"/>
    </source>
</evidence>
<dbReference type="GO" id="GO:0016020">
    <property type="term" value="C:membrane"/>
    <property type="evidence" value="ECO:0007669"/>
    <property type="project" value="UniProtKB-SubCell"/>
</dbReference>
<name>A0A841R044_9FIRM</name>
<comment type="subcellular location">
    <subcellularLocation>
        <location evidence="2">Membrane</location>
        <topology evidence="2">Multi-pass membrane protein</topology>
    </subcellularLocation>
</comment>
<evidence type="ECO:0000313" key="13">
    <source>
        <dbReference type="EMBL" id="MBB6477103.1"/>
    </source>
</evidence>